<dbReference type="PANTHER" id="PTHR37827">
    <property type="entry name" value="TUDOR DOMAIN-CONTAINING PROTEIN"/>
    <property type="match status" value="1"/>
</dbReference>
<proteinExistence type="predicted"/>
<dbReference type="EMBL" id="JBJQOH010000007">
    <property type="protein sequence ID" value="KAL3678677.1"/>
    <property type="molecule type" value="Genomic_DNA"/>
</dbReference>
<protein>
    <submittedName>
        <fullName evidence="2">Uncharacterized protein</fullName>
    </submittedName>
</protein>
<gene>
    <name evidence="2" type="ORF">R1sor_021633</name>
</gene>
<dbReference type="PANTHER" id="PTHR37827:SF1">
    <property type="entry name" value="HNH DOMAIN-CONTAINING PROTEIN"/>
    <property type="match status" value="1"/>
</dbReference>
<evidence type="ECO:0000313" key="2">
    <source>
        <dbReference type="EMBL" id="KAL3678677.1"/>
    </source>
</evidence>
<evidence type="ECO:0000313" key="3">
    <source>
        <dbReference type="Proteomes" id="UP001633002"/>
    </source>
</evidence>
<dbReference type="AlphaFoldDB" id="A0ABD3GHK8"/>
<accession>A0ABD3GHK8</accession>
<dbReference type="Proteomes" id="UP001633002">
    <property type="component" value="Unassembled WGS sequence"/>
</dbReference>
<name>A0ABD3GHK8_9MARC</name>
<organism evidence="2 3">
    <name type="scientific">Riccia sorocarpa</name>
    <dbReference type="NCBI Taxonomy" id="122646"/>
    <lineage>
        <taxon>Eukaryota</taxon>
        <taxon>Viridiplantae</taxon>
        <taxon>Streptophyta</taxon>
        <taxon>Embryophyta</taxon>
        <taxon>Marchantiophyta</taxon>
        <taxon>Marchantiopsida</taxon>
        <taxon>Marchantiidae</taxon>
        <taxon>Marchantiales</taxon>
        <taxon>Ricciaceae</taxon>
        <taxon>Riccia</taxon>
    </lineage>
</organism>
<reference evidence="2 3" key="1">
    <citation type="submission" date="2024-09" db="EMBL/GenBank/DDBJ databases">
        <title>Chromosome-scale assembly of Riccia sorocarpa.</title>
        <authorList>
            <person name="Paukszto L."/>
        </authorList>
    </citation>
    <scope>NUCLEOTIDE SEQUENCE [LARGE SCALE GENOMIC DNA]</scope>
    <source>
        <strain evidence="2">LP-2024</strain>
        <tissue evidence="2">Aerial parts of the thallus</tissue>
    </source>
</reference>
<comment type="caution">
    <text evidence="2">The sequence shown here is derived from an EMBL/GenBank/DDBJ whole genome shotgun (WGS) entry which is preliminary data.</text>
</comment>
<sequence length="253" mass="28572">MGTTVQLACLRAVVVDAMPGLILNANEDYEGGDDDDNELLNYITSEIWNANVLQSLPLEKTDEMTSKQRRAILQNSCTRLALALNGNLQKLGCTKDDDESLAVCRNVIKEWWKLMEQPEEQEAAGALGNQDKEEGEGDEEGVPPGHCAMCLRYMPLTFHHLCPRMLHKSMLKKGLYTKQNINDGIDICRPCHSAIHHVFDHETMALKMNTLEKLMEDERVQRWVRYAEKQRTLNKSSFIMAIVITIGVLNVSA</sequence>
<evidence type="ECO:0000256" key="1">
    <source>
        <dbReference type="SAM" id="MobiDB-lite"/>
    </source>
</evidence>
<keyword evidence="3" id="KW-1185">Reference proteome</keyword>
<feature type="region of interest" description="Disordered" evidence="1">
    <location>
        <begin position="119"/>
        <end position="141"/>
    </location>
</feature>